<dbReference type="EMBL" id="BLXT01002104">
    <property type="protein sequence ID" value="GFN91170.1"/>
    <property type="molecule type" value="Genomic_DNA"/>
</dbReference>
<evidence type="ECO:0000313" key="2">
    <source>
        <dbReference type="Proteomes" id="UP000735302"/>
    </source>
</evidence>
<sequence length="141" mass="15785">MNCVPRSLNTSCGTSYQLRCSPALQPPSRHQSFEGELFCIPSSIVHKIRMNLCPASFDELISIATHTFEMRIDHGHSARYFSPPFVNAHLKTGNILPHNHKPLARRSSSGPSPFAILLILKVRSCNGVVGHRDHISAPWFW</sequence>
<proteinExistence type="predicted"/>
<keyword evidence="2" id="KW-1185">Reference proteome</keyword>
<organism evidence="1 2">
    <name type="scientific">Plakobranchus ocellatus</name>
    <dbReference type="NCBI Taxonomy" id="259542"/>
    <lineage>
        <taxon>Eukaryota</taxon>
        <taxon>Metazoa</taxon>
        <taxon>Spiralia</taxon>
        <taxon>Lophotrochozoa</taxon>
        <taxon>Mollusca</taxon>
        <taxon>Gastropoda</taxon>
        <taxon>Heterobranchia</taxon>
        <taxon>Euthyneura</taxon>
        <taxon>Panpulmonata</taxon>
        <taxon>Sacoglossa</taxon>
        <taxon>Placobranchoidea</taxon>
        <taxon>Plakobranchidae</taxon>
        <taxon>Plakobranchus</taxon>
    </lineage>
</organism>
<dbReference type="Proteomes" id="UP000735302">
    <property type="component" value="Unassembled WGS sequence"/>
</dbReference>
<reference evidence="1 2" key="1">
    <citation type="journal article" date="2021" name="Elife">
        <title>Chloroplast acquisition without the gene transfer in kleptoplastic sea slugs, Plakobranchus ocellatus.</title>
        <authorList>
            <person name="Maeda T."/>
            <person name="Takahashi S."/>
            <person name="Yoshida T."/>
            <person name="Shimamura S."/>
            <person name="Takaki Y."/>
            <person name="Nagai Y."/>
            <person name="Toyoda A."/>
            <person name="Suzuki Y."/>
            <person name="Arimoto A."/>
            <person name="Ishii H."/>
            <person name="Satoh N."/>
            <person name="Nishiyama T."/>
            <person name="Hasebe M."/>
            <person name="Maruyama T."/>
            <person name="Minagawa J."/>
            <person name="Obokata J."/>
            <person name="Shigenobu S."/>
        </authorList>
    </citation>
    <scope>NUCLEOTIDE SEQUENCE [LARGE SCALE GENOMIC DNA]</scope>
</reference>
<protein>
    <submittedName>
        <fullName evidence="1">Uncharacterized protein</fullName>
    </submittedName>
</protein>
<name>A0AAV3Z5L7_9GAST</name>
<comment type="caution">
    <text evidence="1">The sequence shown here is derived from an EMBL/GenBank/DDBJ whole genome shotgun (WGS) entry which is preliminary data.</text>
</comment>
<dbReference type="AlphaFoldDB" id="A0AAV3Z5L7"/>
<gene>
    <name evidence="1" type="ORF">PoB_001767600</name>
</gene>
<evidence type="ECO:0000313" key="1">
    <source>
        <dbReference type="EMBL" id="GFN91170.1"/>
    </source>
</evidence>
<accession>A0AAV3Z5L7</accession>